<dbReference type="InterPro" id="IPR049945">
    <property type="entry name" value="AAA_22"/>
</dbReference>
<dbReference type="InterPro" id="IPR016032">
    <property type="entry name" value="Sig_transdc_resp-reg_C-effctor"/>
</dbReference>
<dbReference type="PANTHER" id="PTHR47691">
    <property type="entry name" value="REGULATOR-RELATED"/>
    <property type="match status" value="1"/>
</dbReference>
<dbReference type="PANTHER" id="PTHR47691:SF3">
    <property type="entry name" value="HTH-TYPE TRANSCRIPTIONAL REGULATOR RV0890C-RELATED"/>
    <property type="match status" value="1"/>
</dbReference>
<gene>
    <name evidence="5" type="ORF">EWH70_21020</name>
</gene>
<dbReference type="InterPro" id="IPR005158">
    <property type="entry name" value="BTAD"/>
</dbReference>
<dbReference type="EMBL" id="SFCC01000010">
    <property type="protein sequence ID" value="RZQ62072.1"/>
    <property type="molecule type" value="Genomic_DNA"/>
</dbReference>
<dbReference type="GO" id="GO:0003677">
    <property type="term" value="F:DNA binding"/>
    <property type="evidence" value="ECO:0007669"/>
    <property type="project" value="UniProtKB-UniRule"/>
</dbReference>
<dbReference type="SUPFAM" id="SSF52540">
    <property type="entry name" value="P-loop containing nucleoside triphosphate hydrolases"/>
    <property type="match status" value="1"/>
</dbReference>
<dbReference type="InterPro" id="IPR001867">
    <property type="entry name" value="OmpR/PhoB-type_DNA-bd"/>
</dbReference>
<dbReference type="SMART" id="SM00028">
    <property type="entry name" value="TPR"/>
    <property type="match status" value="4"/>
</dbReference>
<keyword evidence="6" id="KW-1185">Reference proteome</keyword>
<dbReference type="InterPro" id="IPR019734">
    <property type="entry name" value="TPR_rpt"/>
</dbReference>
<evidence type="ECO:0000313" key="6">
    <source>
        <dbReference type="Proteomes" id="UP000292003"/>
    </source>
</evidence>
<dbReference type="CDD" id="cd15831">
    <property type="entry name" value="BTAD"/>
    <property type="match status" value="1"/>
</dbReference>
<dbReference type="SMART" id="SM01043">
    <property type="entry name" value="BTAD"/>
    <property type="match status" value="1"/>
</dbReference>
<comment type="caution">
    <text evidence="5">The sequence shown here is derived from an EMBL/GenBank/DDBJ whole genome shotgun (WGS) entry which is preliminary data.</text>
</comment>
<dbReference type="AlphaFoldDB" id="A0A4Q7J5T8"/>
<organism evidence="5 6">
    <name type="scientific">Amycolatopsis suaedae</name>
    <dbReference type="NCBI Taxonomy" id="2510978"/>
    <lineage>
        <taxon>Bacteria</taxon>
        <taxon>Bacillati</taxon>
        <taxon>Actinomycetota</taxon>
        <taxon>Actinomycetes</taxon>
        <taxon>Pseudonocardiales</taxon>
        <taxon>Pseudonocardiaceae</taxon>
        <taxon>Amycolatopsis</taxon>
    </lineage>
</organism>
<sequence>MRFGVLGPTEVRTAAGEAVAVGGPRVRALLTLLLLDAGQVVPTARLVDGLYGDNPPAGAANALQSQVSRLRQALPGVELEHSPTGYRLRVEPDDVDLHRFDRLVARGRAALADGDLATAADLLAAALRLWRGPALDSLPAPGALARRWEELRLTATEDRMEAALGLGEHQELVAELRELVAANPLRERLAAQLIRALHAAGRRAEALAVFAETRTVLAEELGTDPSAELAAVHLAVLRAEPAPTGRSTPLPAQLTSFVGRDDELERLAGRLAASRLVTLTGPGGTGKTRLAVEAVRSAGSPVCYIELAPLSDPAEVAPAVLGALGLRDAPQRTGEPPADPTDRLLTALRDRELLLVLDNCEHLIDAAAELAERLLAGCPGIRLLTTSREPLNIPGETVSPVPTLAVPPADVPFDTALRYPAVRLFLDRAAAARADLVLGPADLEPVLRICQALDGLPLAVELAAARVRSLSVADIAARLGDRFALLSRGTRTAQARHRTLRAVVEWSWELLAPAEQALAGALTVFAGGATLTAVQEVCAAFVDDVPDALAGLIEKSLLELGTGDRYRMLETVHAYCAERLTESGRAGLARRAHAEYFLALAERAGPHLRTGAQLGWLDRLDAEVDNLHSALHWATRSAPELALRLVSALTPYWWMRGKRYEGALLSARLAHAVGPVPPEGLEEEHAVCVLCAHSGLAETADLAEHLAVVQAGSPSWPPPRQPFLLMLWGMVAGPPPATGPPEHWPGIPDLLTAEPWSRGLSAFGTGLSALYQGKLVEAEDHLRHAVERFREVGERWGLSQAVAHLGQLTSWRGEHAEGIGLLSEGVRLSEELGAVESTADLLCERGKCLVLAGDVEAAAADFDRAAELATETGEPNTLASALAGLSTVAYRRGDLAGARERCLRALDVCRQSDTFTLAEMRVELLVQLGRITLAEGDAATAAGLLRQALDAAVARENARTAADALEALAAAAAPSDASRAAHLLGAAAGVRGTTVAGDPDVAATREAAVGQIGLAAYEVAFRAGRELTITGVELPALGA</sequence>
<dbReference type="GO" id="GO:0006355">
    <property type="term" value="P:regulation of DNA-templated transcription"/>
    <property type="evidence" value="ECO:0007669"/>
    <property type="project" value="InterPro"/>
</dbReference>
<evidence type="ECO:0000256" key="3">
    <source>
        <dbReference type="PROSITE-ProRule" id="PRU01091"/>
    </source>
</evidence>
<evidence type="ECO:0000259" key="4">
    <source>
        <dbReference type="PROSITE" id="PS51755"/>
    </source>
</evidence>
<dbReference type="Pfam" id="PF13401">
    <property type="entry name" value="AAA_22"/>
    <property type="match status" value="1"/>
</dbReference>
<dbReference type="OrthoDB" id="9812579at2"/>
<keyword evidence="2 3" id="KW-0238">DNA-binding</keyword>
<accession>A0A4Q7J5T8</accession>
<dbReference type="InterPro" id="IPR011990">
    <property type="entry name" value="TPR-like_helical_dom_sf"/>
</dbReference>
<dbReference type="PRINTS" id="PR00364">
    <property type="entry name" value="DISEASERSIST"/>
</dbReference>
<dbReference type="Gene3D" id="3.40.50.300">
    <property type="entry name" value="P-loop containing nucleotide triphosphate hydrolases"/>
    <property type="match status" value="1"/>
</dbReference>
<comment type="similarity">
    <text evidence="1">Belongs to the AfsR/DnrI/RedD regulatory family.</text>
</comment>
<dbReference type="InterPro" id="IPR027417">
    <property type="entry name" value="P-loop_NTPase"/>
</dbReference>
<dbReference type="SUPFAM" id="SSF48452">
    <property type="entry name" value="TPR-like"/>
    <property type="match status" value="2"/>
</dbReference>
<feature type="DNA-binding region" description="OmpR/PhoB-type" evidence="3">
    <location>
        <begin position="1"/>
        <end position="90"/>
    </location>
</feature>
<dbReference type="InterPro" id="IPR036388">
    <property type="entry name" value="WH-like_DNA-bd_sf"/>
</dbReference>
<feature type="domain" description="OmpR/PhoB-type" evidence="4">
    <location>
        <begin position="1"/>
        <end position="90"/>
    </location>
</feature>
<dbReference type="SMART" id="SM00862">
    <property type="entry name" value="Trans_reg_C"/>
    <property type="match status" value="1"/>
</dbReference>
<reference evidence="5 6" key="1">
    <citation type="submission" date="2019-02" db="EMBL/GenBank/DDBJ databases">
        <title>Draft genome sequence of Amycolatopsis sp. 8-3EHSu isolated from roots of Suaeda maritima.</title>
        <authorList>
            <person name="Duangmal K."/>
            <person name="Chantavorakit T."/>
        </authorList>
    </citation>
    <scope>NUCLEOTIDE SEQUENCE [LARGE SCALE GENOMIC DNA]</scope>
    <source>
        <strain evidence="5 6">8-3EHSu</strain>
    </source>
</reference>
<dbReference type="PROSITE" id="PS51755">
    <property type="entry name" value="OMPR_PHOB"/>
    <property type="match status" value="1"/>
</dbReference>
<dbReference type="GO" id="GO:0016887">
    <property type="term" value="F:ATP hydrolysis activity"/>
    <property type="evidence" value="ECO:0007669"/>
    <property type="project" value="InterPro"/>
</dbReference>
<dbReference type="RefSeq" id="WP_130477164.1">
    <property type="nucleotide sequence ID" value="NZ_SFCC01000010.1"/>
</dbReference>
<proteinExistence type="inferred from homology"/>
<dbReference type="Gene3D" id="1.25.40.10">
    <property type="entry name" value="Tetratricopeptide repeat domain"/>
    <property type="match status" value="2"/>
</dbReference>
<dbReference type="Pfam" id="PF00486">
    <property type="entry name" value="Trans_reg_C"/>
    <property type="match status" value="1"/>
</dbReference>
<dbReference type="SUPFAM" id="SSF46894">
    <property type="entry name" value="C-terminal effector domain of the bipartite response regulators"/>
    <property type="match status" value="1"/>
</dbReference>
<dbReference type="Pfam" id="PF25872">
    <property type="entry name" value="HTH_77"/>
    <property type="match status" value="1"/>
</dbReference>
<protein>
    <submittedName>
        <fullName evidence="5">AfsR/SARP family transcriptional regulator</fullName>
    </submittedName>
</protein>
<name>A0A4Q7J5T8_9PSEU</name>
<evidence type="ECO:0000313" key="5">
    <source>
        <dbReference type="EMBL" id="RZQ62072.1"/>
    </source>
</evidence>
<evidence type="ECO:0000256" key="1">
    <source>
        <dbReference type="ARBA" id="ARBA00005820"/>
    </source>
</evidence>
<dbReference type="Proteomes" id="UP000292003">
    <property type="component" value="Unassembled WGS sequence"/>
</dbReference>
<dbReference type="InterPro" id="IPR058852">
    <property type="entry name" value="HTH_77"/>
</dbReference>
<dbReference type="GO" id="GO:0000160">
    <property type="term" value="P:phosphorelay signal transduction system"/>
    <property type="evidence" value="ECO:0007669"/>
    <property type="project" value="InterPro"/>
</dbReference>
<evidence type="ECO:0000256" key="2">
    <source>
        <dbReference type="ARBA" id="ARBA00023125"/>
    </source>
</evidence>
<dbReference type="Pfam" id="PF03704">
    <property type="entry name" value="BTAD"/>
    <property type="match status" value="1"/>
</dbReference>
<dbReference type="Gene3D" id="1.10.10.10">
    <property type="entry name" value="Winged helix-like DNA-binding domain superfamily/Winged helix DNA-binding domain"/>
    <property type="match status" value="1"/>
</dbReference>